<accession>A0AAV5RGD5</accession>
<dbReference type="PANTHER" id="PTHR21454">
    <property type="entry name" value="DPH3 HOMOLOG-RELATED"/>
    <property type="match status" value="1"/>
</dbReference>
<dbReference type="Proteomes" id="UP001362899">
    <property type="component" value="Unassembled WGS sequence"/>
</dbReference>
<evidence type="ECO:0000256" key="5">
    <source>
        <dbReference type="ARBA" id="ARBA00036267"/>
    </source>
</evidence>
<dbReference type="InterPro" id="IPR036671">
    <property type="entry name" value="DPH_MB_sf"/>
</dbReference>
<comment type="catalytic activity">
    <reaction evidence="7">
        <text>2 [3Fe-4S](0)-[protein] + 2 Fe(2+)-[Dph3] + NADH = 2 [4Fe-4S](1+)-[protein] + 2 [Dph3] + NAD(+) + H(+)</text>
        <dbReference type="Rhea" id="RHEA:71239"/>
        <dbReference type="Rhea" id="RHEA-COMP:17997"/>
        <dbReference type="Rhea" id="RHEA-COMP:17998"/>
        <dbReference type="Rhea" id="RHEA-COMP:18001"/>
        <dbReference type="Rhea" id="RHEA-COMP:18002"/>
        <dbReference type="ChEBI" id="CHEBI:15378"/>
        <dbReference type="ChEBI" id="CHEBI:29033"/>
        <dbReference type="ChEBI" id="CHEBI:33723"/>
        <dbReference type="ChEBI" id="CHEBI:47402"/>
        <dbReference type="ChEBI" id="CHEBI:57540"/>
        <dbReference type="ChEBI" id="CHEBI:57945"/>
        <dbReference type="ChEBI" id="CHEBI:83228"/>
    </reaction>
</comment>
<dbReference type="InterPro" id="IPR007872">
    <property type="entry name" value="DPH_MB_dom"/>
</dbReference>
<comment type="catalytic activity">
    <reaction evidence="5">
        <text>[3Fe-4S](1+)-[protein] + Fe(2+)-[Dph3] = [3Fe-4S](0)-[protein] + Fe(3+)-[Dph3]</text>
        <dbReference type="Rhea" id="RHEA:71235"/>
        <dbReference type="Rhea" id="RHEA-COMP:17996"/>
        <dbReference type="Rhea" id="RHEA-COMP:17997"/>
        <dbReference type="Rhea" id="RHEA-COMP:18002"/>
        <dbReference type="Rhea" id="RHEA-COMP:18003"/>
        <dbReference type="ChEBI" id="CHEBI:29033"/>
        <dbReference type="ChEBI" id="CHEBI:29034"/>
        <dbReference type="ChEBI" id="CHEBI:33751"/>
        <dbReference type="ChEBI" id="CHEBI:47402"/>
        <dbReference type="ChEBI" id="CHEBI:83228"/>
    </reaction>
</comment>
<evidence type="ECO:0000313" key="10">
    <source>
        <dbReference type="Proteomes" id="UP001362899"/>
    </source>
</evidence>
<gene>
    <name evidence="9" type="ORF">DASB73_014530</name>
</gene>
<dbReference type="PROSITE" id="PS51074">
    <property type="entry name" value="DPH_MB"/>
    <property type="match status" value="1"/>
</dbReference>
<dbReference type="AlphaFoldDB" id="A0AAV5RGD5"/>
<keyword evidence="10" id="KW-1185">Reference proteome</keyword>
<evidence type="ECO:0000256" key="7">
    <source>
        <dbReference type="ARBA" id="ARBA00048125"/>
    </source>
</evidence>
<dbReference type="EMBL" id="BTGC01000003">
    <property type="protein sequence ID" value="GMM50495.1"/>
    <property type="molecule type" value="Genomic_DNA"/>
</dbReference>
<dbReference type="GO" id="GO:0046872">
    <property type="term" value="F:metal ion binding"/>
    <property type="evidence" value="ECO:0007669"/>
    <property type="project" value="UniProtKB-KW"/>
</dbReference>
<comment type="caution">
    <text evidence="9">The sequence shown here is derived from an EMBL/GenBank/DDBJ whole genome shotgun (WGS) entry which is preliminary data.</text>
</comment>
<evidence type="ECO:0000256" key="3">
    <source>
        <dbReference type="ARBA" id="ARBA00023004"/>
    </source>
</evidence>
<evidence type="ECO:0000256" key="6">
    <source>
        <dbReference type="ARBA" id="ARBA00041070"/>
    </source>
</evidence>
<dbReference type="FunFam" id="3.10.660.10:FF:000001">
    <property type="entry name" value="Diphthamide biosynthesis 3"/>
    <property type="match status" value="1"/>
</dbReference>
<evidence type="ECO:0000256" key="2">
    <source>
        <dbReference type="ARBA" id="ARBA00022723"/>
    </source>
</evidence>
<feature type="domain" description="DPH-type MB" evidence="8">
    <location>
        <begin position="3"/>
        <end position="59"/>
    </location>
</feature>
<dbReference type="PANTHER" id="PTHR21454:SF31">
    <property type="entry name" value="DIPHTHAMIDE BIOSYNTHESIS PROTEIN 3"/>
    <property type="match status" value="1"/>
</dbReference>
<evidence type="ECO:0000313" key="9">
    <source>
        <dbReference type="EMBL" id="GMM50495.1"/>
    </source>
</evidence>
<sequence length="68" mass="7765">MNVYDSIEIEDMTFDPIQQAFFYPCPCGDQFAVAIDDLRDGENIATCPSCSLMIEVIFEAEDLENYKE</sequence>
<keyword evidence="3" id="KW-0408">Iron</keyword>
<organism evidence="9 10">
    <name type="scientific">Starmerella bacillaris</name>
    <name type="common">Yeast</name>
    <name type="synonym">Candida zemplinina</name>
    <dbReference type="NCBI Taxonomy" id="1247836"/>
    <lineage>
        <taxon>Eukaryota</taxon>
        <taxon>Fungi</taxon>
        <taxon>Dikarya</taxon>
        <taxon>Ascomycota</taxon>
        <taxon>Saccharomycotina</taxon>
        <taxon>Dipodascomycetes</taxon>
        <taxon>Dipodascales</taxon>
        <taxon>Trichomonascaceae</taxon>
        <taxon>Starmerella</taxon>
    </lineage>
</organism>
<dbReference type="GO" id="GO:0017183">
    <property type="term" value="P:protein histidyl modification to diphthamide"/>
    <property type="evidence" value="ECO:0007669"/>
    <property type="project" value="InterPro"/>
</dbReference>
<reference evidence="9 10" key="1">
    <citation type="journal article" date="2023" name="Elife">
        <title>Identification of key yeast species and microbe-microbe interactions impacting larval growth of Drosophila in the wild.</title>
        <authorList>
            <person name="Mure A."/>
            <person name="Sugiura Y."/>
            <person name="Maeda R."/>
            <person name="Honda K."/>
            <person name="Sakurai N."/>
            <person name="Takahashi Y."/>
            <person name="Watada M."/>
            <person name="Katoh T."/>
            <person name="Gotoh A."/>
            <person name="Gotoh Y."/>
            <person name="Taniguchi I."/>
            <person name="Nakamura K."/>
            <person name="Hayashi T."/>
            <person name="Katayama T."/>
            <person name="Uemura T."/>
            <person name="Hattori Y."/>
        </authorList>
    </citation>
    <scope>NUCLEOTIDE SEQUENCE [LARGE SCALE GENOMIC DNA]</scope>
    <source>
        <strain evidence="9 10">SB-73</strain>
    </source>
</reference>
<evidence type="ECO:0000259" key="8">
    <source>
        <dbReference type="PROSITE" id="PS51074"/>
    </source>
</evidence>
<dbReference type="InterPro" id="IPR044248">
    <property type="entry name" value="DPH3/4-like"/>
</dbReference>
<protein>
    <recommendedName>
        <fullName evidence="6">Diphthamide biosynthesis protein 3</fullName>
    </recommendedName>
</protein>
<keyword evidence="2" id="KW-0479">Metal-binding</keyword>
<evidence type="ECO:0000256" key="4">
    <source>
        <dbReference type="ARBA" id="ARBA00024032"/>
    </source>
</evidence>
<dbReference type="SUPFAM" id="SSF144217">
    <property type="entry name" value="CSL zinc finger"/>
    <property type="match status" value="1"/>
</dbReference>
<dbReference type="Gene3D" id="3.10.660.10">
    <property type="entry name" value="DPH Zinc finger"/>
    <property type="match status" value="1"/>
</dbReference>
<evidence type="ECO:0000256" key="1">
    <source>
        <dbReference type="ARBA" id="ARBA00005156"/>
    </source>
</evidence>
<comment type="similarity">
    <text evidence="4">Belongs to the DPH3 family.</text>
</comment>
<dbReference type="Pfam" id="PF05207">
    <property type="entry name" value="Zn_ribbon_CSL"/>
    <property type="match status" value="1"/>
</dbReference>
<name>A0AAV5RGD5_STABA</name>
<comment type="pathway">
    <text evidence="1">Protein modification; peptidyl-diphthamide biosynthesis.</text>
</comment>
<proteinExistence type="inferred from homology"/>